<gene>
    <name evidence="2" type="ORF">A2Z67_01200</name>
</gene>
<dbReference type="InterPro" id="IPR012902">
    <property type="entry name" value="N_methyl_site"/>
</dbReference>
<name>A0A1F7X1R4_9BACT</name>
<dbReference type="AlphaFoldDB" id="A0A1F7X1R4"/>
<feature type="transmembrane region" description="Helical" evidence="1">
    <location>
        <begin position="23"/>
        <end position="47"/>
    </location>
</feature>
<keyword evidence="1" id="KW-0812">Transmembrane</keyword>
<keyword evidence="1" id="KW-0472">Membrane</keyword>
<dbReference type="InterPro" id="IPR045584">
    <property type="entry name" value="Pilin-like"/>
</dbReference>
<sequence length="177" mass="19307">MKKDYLYTKYKIIYSSRKAHDTAFTLIELLVVLGIISVLFSVGFANFRGYQRKQAIMAAARQVEGDIRLAQEYASQGKKPTVTCTGYLNGYLFIVNADNTYDIRADCSGTDETVKDNIAISSGMTLTPATSMLFKVLGLGTDIPSASPKTIIVTSSLTGDKVDIVITYSGVVTVDFE</sequence>
<proteinExistence type="predicted"/>
<dbReference type="SUPFAM" id="SSF54523">
    <property type="entry name" value="Pili subunits"/>
    <property type="match status" value="1"/>
</dbReference>
<dbReference type="EMBL" id="MGFQ01000030">
    <property type="protein sequence ID" value="OGM09010.1"/>
    <property type="molecule type" value="Genomic_DNA"/>
</dbReference>
<evidence type="ECO:0000313" key="3">
    <source>
        <dbReference type="Proteomes" id="UP000176939"/>
    </source>
</evidence>
<dbReference type="NCBIfam" id="TIGR02532">
    <property type="entry name" value="IV_pilin_GFxxxE"/>
    <property type="match status" value="1"/>
</dbReference>
<keyword evidence="1" id="KW-1133">Transmembrane helix</keyword>
<accession>A0A1F7X1R4</accession>
<evidence type="ECO:0008006" key="4">
    <source>
        <dbReference type="Google" id="ProtNLM"/>
    </source>
</evidence>
<dbReference type="Proteomes" id="UP000176939">
    <property type="component" value="Unassembled WGS sequence"/>
</dbReference>
<evidence type="ECO:0000313" key="2">
    <source>
        <dbReference type="EMBL" id="OGM09010.1"/>
    </source>
</evidence>
<evidence type="ECO:0000256" key="1">
    <source>
        <dbReference type="SAM" id="Phobius"/>
    </source>
</evidence>
<organism evidence="2 3">
    <name type="scientific">Candidatus Woesebacteria bacterium RBG_13_36_22</name>
    <dbReference type="NCBI Taxonomy" id="1802478"/>
    <lineage>
        <taxon>Bacteria</taxon>
        <taxon>Candidatus Woeseibacteriota</taxon>
    </lineage>
</organism>
<dbReference type="Pfam" id="PF07963">
    <property type="entry name" value="N_methyl"/>
    <property type="match status" value="1"/>
</dbReference>
<dbReference type="Gene3D" id="3.30.700.10">
    <property type="entry name" value="Glycoprotein, Type 4 Pilin"/>
    <property type="match status" value="1"/>
</dbReference>
<reference evidence="2 3" key="1">
    <citation type="journal article" date="2016" name="Nat. Commun.">
        <title>Thousands of microbial genomes shed light on interconnected biogeochemical processes in an aquifer system.</title>
        <authorList>
            <person name="Anantharaman K."/>
            <person name="Brown C.T."/>
            <person name="Hug L.A."/>
            <person name="Sharon I."/>
            <person name="Castelle C.J."/>
            <person name="Probst A.J."/>
            <person name="Thomas B.C."/>
            <person name="Singh A."/>
            <person name="Wilkins M.J."/>
            <person name="Karaoz U."/>
            <person name="Brodie E.L."/>
            <person name="Williams K.H."/>
            <person name="Hubbard S.S."/>
            <person name="Banfield J.F."/>
        </authorList>
    </citation>
    <scope>NUCLEOTIDE SEQUENCE [LARGE SCALE GENOMIC DNA]</scope>
</reference>
<comment type="caution">
    <text evidence="2">The sequence shown here is derived from an EMBL/GenBank/DDBJ whole genome shotgun (WGS) entry which is preliminary data.</text>
</comment>
<protein>
    <recommendedName>
        <fullName evidence="4">General secretion pathway GspH domain-containing protein</fullName>
    </recommendedName>
</protein>